<evidence type="ECO:0000313" key="2">
    <source>
        <dbReference type="Proteomes" id="UP000318590"/>
    </source>
</evidence>
<proteinExistence type="predicted"/>
<dbReference type="AlphaFoldDB" id="A0A547PMQ5"/>
<gene>
    <name evidence="1" type="ORF">FEV53_16395</name>
</gene>
<organism evidence="1 2">
    <name type="scientific">Palleronia caenipelagi</name>
    <dbReference type="NCBI Taxonomy" id="2489174"/>
    <lineage>
        <taxon>Bacteria</taxon>
        <taxon>Pseudomonadati</taxon>
        <taxon>Pseudomonadota</taxon>
        <taxon>Alphaproteobacteria</taxon>
        <taxon>Rhodobacterales</taxon>
        <taxon>Roseobacteraceae</taxon>
        <taxon>Palleronia</taxon>
    </lineage>
</organism>
<sequence>MPGSFLAYRNTKTRLKPGHFAAPQHRHFIRQHRFAVAVVADQAREQHPECVDVPSCDNRRKGGVLETFPAVPDGCG</sequence>
<dbReference type="RefSeq" id="WP_142835858.1">
    <property type="nucleotide sequence ID" value="NZ_VFSV01000043.1"/>
</dbReference>
<name>A0A547PMQ5_9RHOB</name>
<reference evidence="1 2" key="1">
    <citation type="submission" date="2019-06" db="EMBL/GenBank/DDBJ databases">
        <title>Paenimaribius caenipelagi gen. nov., sp. nov., isolated from a tidal flat.</title>
        <authorList>
            <person name="Yoon J.-H."/>
        </authorList>
    </citation>
    <scope>NUCLEOTIDE SEQUENCE [LARGE SCALE GENOMIC DNA]</scope>
    <source>
        <strain evidence="1 2">JBTF-M29</strain>
    </source>
</reference>
<evidence type="ECO:0000313" key="1">
    <source>
        <dbReference type="EMBL" id="TRD15428.1"/>
    </source>
</evidence>
<comment type="caution">
    <text evidence="1">The sequence shown here is derived from an EMBL/GenBank/DDBJ whole genome shotgun (WGS) entry which is preliminary data.</text>
</comment>
<protein>
    <submittedName>
        <fullName evidence="1">Uncharacterized protein</fullName>
    </submittedName>
</protein>
<dbReference type="EMBL" id="VFSV01000043">
    <property type="protein sequence ID" value="TRD15428.1"/>
    <property type="molecule type" value="Genomic_DNA"/>
</dbReference>
<keyword evidence="2" id="KW-1185">Reference proteome</keyword>
<dbReference type="Proteomes" id="UP000318590">
    <property type="component" value="Unassembled WGS sequence"/>
</dbReference>
<accession>A0A547PMQ5</accession>